<organism evidence="1 2">
    <name type="scientific">Caerostris extrusa</name>
    <name type="common">Bark spider</name>
    <name type="synonym">Caerostris bankana</name>
    <dbReference type="NCBI Taxonomy" id="172846"/>
    <lineage>
        <taxon>Eukaryota</taxon>
        <taxon>Metazoa</taxon>
        <taxon>Ecdysozoa</taxon>
        <taxon>Arthropoda</taxon>
        <taxon>Chelicerata</taxon>
        <taxon>Arachnida</taxon>
        <taxon>Araneae</taxon>
        <taxon>Araneomorphae</taxon>
        <taxon>Entelegynae</taxon>
        <taxon>Araneoidea</taxon>
        <taxon>Araneidae</taxon>
        <taxon>Caerostris</taxon>
    </lineage>
</organism>
<dbReference type="AlphaFoldDB" id="A0AAV4TK67"/>
<evidence type="ECO:0000313" key="1">
    <source>
        <dbReference type="EMBL" id="GIY46510.1"/>
    </source>
</evidence>
<name>A0AAV4TK67_CAEEX</name>
<dbReference type="Proteomes" id="UP001054945">
    <property type="component" value="Unassembled WGS sequence"/>
</dbReference>
<proteinExistence type="predicted"/>
<protein>
    <submittedName>
        <fullName evidence="1">Uncharacterized protein</fullName>
    </submittedName>
</protein>
<reference evidence="1 2" key="1">
    <citation type="submission" date="2021-06" db="EMBL/GenBank/DDBJ databases">
        <title>Caerostris extrusa draft genome.</title>
        <authorList>
            <person name="Kono N."/>
            <person name="Arakawa K."/>
        </authorList>
    </citation>
    <scope>NUCLEOTIDE SEQUENCE [LARGE SCALE GENOMIC DNA]</scope>
</reference>
<keyword evidence="2" id="KW-1185">Reference proteome</keyword>
<evidence type="ECO:0000313" key="2">
    <source>
        <dbReference type="Proteomes" id="UP001054945"/>
    </source>
</evidence>
<comment type="caution">
    <text evidence="1">The sequence shown here is derived from an EMBL/GenBank/DDBJ whole genome shotgun (WGS) entry which is preliminary data.</text>
</comment>
<dbReference type="EMBL" id="BPLR01011431">
    <property type="protein sequence ID" value="GIY46510.1"/>
    <property type="molecule type" value="Genomic_DNA"/>
</dbReference>
<accession>A0AAV4TK67</accession>
<sequence length="155" mass="16641">MKGMVKVLTVYGGGCAGEHYPVGAEQPCYDAANDPEPPASTSARGHVGILPKSEPLTCTQSQKHIASHGQYGEEPLVFNCKYPVAAILKAVIRISSAFLRAGQFKVFRYERLINNSSDVLAVRAGWMVAGQRGMLQPNTDCSDAGKIWGRCNSIG</sequence>
<gene>
    <name evidence="1" type="ORF">CEXT_550521</name>
</gene>